<evidence type="ECO:0000313" key="3">
    <source>
        <dbReference type="EMBL" id="GAA4717839.1"/>
    </source>
</evidence>
<keyword evidence="4" id="KW-1185">Reference proteome</keyword>
<dbReference type="InterPro" id="IPR013830">
    <property type="entry name" value="SGNH_hydro"/>
</dbReference>
<dbReference type="CDD" id="cd00229">
    <property type="entry name" value="SGNH_hydrolase"/>
    <property type="match status" value="1"/>
</dbReference>
<dbReference type="PANTHER" id="PTHR30383:SF5">
    <property type="entry name" value="SGNH HYDROLASE-TYPE ESTERASE DOMAIN-CONTAINING PROTEIN"/>
    <property type="match status" value="1"/>
</dbReference>
<dbReference type="SUPFAM" id="SSF52266">
    <property type="entry name" value="SGNH hydrolase"/>
    <property type="match status" value="1"/>
</dbReference>
<reference evidence="4" key="1">
    <citation type="journal article" date="2019" name="Int. J. Syst. Evol. Microbiol.">
        <title>The Global Catalogue of Microorganisms (GCM) 10K type strain sequencing project: providing services to taxonomists for standard genome sequencing and annotation.</title>
        <authorList>
            <consortium name="The Broad Institute Genomics Platform"/>
            <consortium name="The Broad Institute Genome Sequencing Center for Infectious Disease"/>
            <person name="Wu L."/>
            <person name="Ma J."/>
        </authorList>
    </citation>
    <scope>NUCLEOTIDE SEQUENCE [LARGE SCALE GENOMIC DNA]</scope>
    <source>
        <strain evidence="4">JCM 18961</strain>
    </source>
</reference>
<gene>
    <name evidence="3" type="ORF">GCM10025782_13660</name>
</gene>
<dbReference type="Gene3D" id="3.40.50.1110">
    <property type="entry name" value="SGNH hydrolase"/>
    <property type="match status" value="1"/>
</dbReference>
<evidence type="ECO:0000313" key="4">
    <source>
        <dbReference type="Proteomes" id="UP001500556"/>
    </source>
</evidence>
<protein>
    <recommendedName>
        <fullName evidence="2">SGNH hydrolase-type esterase domain-containing protein</fullName>
    </recommendedName>
</protein>
<evidence type="ECO:0000256" key="1">
    <source>
        <dbReference type="SAM" id="MobiDB-lite"/>
    </source>
</evidence>
<accession>A0ABP8Y0P9</accession>
<dbReference type="Proteomes" id="UP001500556">
    <property type="component" value="Unassembled WGS sequence"/>
</dbReference>
<dbReference type="InterPro" id="IPR036514">
    <property type="entry name" value="SGNH_hydro_sf"/>
</dbReference>
<dbReference type="PANTHER" id="PTHR30383">
    <property type="entry name" value="THIOESTERASE 1/PROTEASE 1/LYSOPHOSPHOLIPASE L1"/>
    <property type="match status" value="1"/>
</dbReference>
<dbReference type="Pfam" id="PF13472">
    <property type="entry name" value="Lipase_GDSL_2"/>
    <property type="match status" value="1"/>
</dbReference>
<feature type="region of interest" description="Disordered" evidence="1">
    <location>
        <begin position="19"/>
        <end position="69"/>
    </location>
</feature>
<dbReference type="EMBL" id="BAABLO010000004">
    <property type="protein sequence ID" value="GAA4717839.1"/>
    <property type="molecule type" value="Genomic_DNA"/>
</dbReference>
<sequence length="287" mass="28794">MLGLVTSVALLAGCGQRGTDLSPAAATATRSTATTPSVPSTTAPTSTAPSTTPPATTPTTTAPSPTPTPHVVVGLGDSVTSGYACGCTDFVRLYATMLGARAGHPVRPVNLGVSGLTTTTLGTQLSAPQTTAALSQADVVVVTIGANDLSPLVSQWQHGGCGTTCMQKASRDAGAGVAAALARVRATTPAHARILVTTYWNVFEDGDVADADFGPGFAQWSDAVTRSANAAIRAAATADGDQVVDLYAPFEGDGDRNPTDLLADDGDHPNAAGHRLIARTLLAASTG</sequence>
<proteinExistence type="predicted"/>
<feature type="compositionally biased region" description="Low complexity" evidence="1">
    <location>
        <begin position="22"/>
        <end position="50"/>
    </location>
</feature>
<organism evidence="3 4">
    <name type="scientific">Pedococcus ginsenosidimutans</name>
    <dbReference type="NCBI Taxonomy" id="490570"/>
    <lineage>
        <taxon>Bacteria</taxon>
        <taxon>Bacillati</taxon>
        <taxon>Actinomycetota</taxon>
        <taxon>Actinomycetes</taxon>
        <taxon>Micrococcales</taxon>
        <taxon>Intrasporangiaceae</taxon>
        <taxon>Pedococcus</taxon>
    </lineage>
</organism>
<dbReference type="InterPro" id="IPR051532">
    <property type="entry name" value="Ester_Hydrolysis_Enzymes"/>
</dbReference>
<evidence type="ECO:0000259" key="2">
    <source>
        <dbReference type="Pfam" id="PF13472"/>
    </source>
</evidence>
<feature type="domain" description="SGNH hydrolase-type esterase" evidence="2">
    <location>
        <begin position="75"/>
        <end position="276"/>
    </location>
</feature>
<name>A0ABP8Y0P9_9MICO</name>
<comment type="caution">
    <text evidence="3">The sequence shown here is derived from an EMBL/GenBank/DDBJ whole genome shotgun (WGS) entry which is preliminary data.</text>
</comment>